<evidence type="ECO:0000256" key="4">
    <source>
        <dbReference type="PIRSR" id="PIRSR001365-2"/>
    </source>
</evidence>
<dbReference type="Gene3D" id="3.20.20.70">
    <property type="entry name" value="Aldolase class I"/>
    <property type="match status" value="1"/>
</dbReference>
<dbReference type="InterPro" id="IPR002220">
    <property type="entry name" value="DapA-like"/>
</dbReference>
<evidence type="ECO:0000256" key="3">
    <source>
        <dbReference type="PIRNR" id="PIRNR001365"/>
    </source>
</evidence>
<dbReference type="PANTHER" id="PTHR12128">
    <property type="entry name" value="DIHYDRODIPICOLINATE SYNTHASE"/>
    <property type="match status" value="1"/>
</dbReference>
<comment type="caution">
    <text evidence="6">The sequence shown here is derived from an EMBL/GenBank/DDBJ whole genome shotgun (WGS) entry which is preliminary data.</text>
</comment>
<reference evidence="6 7" key="1">
    <citation type="submission" date="2019-04" db="EMBL/GenBank/DDBJ databases">
        <title>Trinickia sp. 7GSK02, isolated from subtropical forest soil.</title>
        <authorList>
            <person name="Gao Z.-H."/>
            <person name="Qiu L.-H."/>
        </authorList>
    </citation>
    <scope>NUCLEOTIDE SEQUENCE [LARGE SCALE GENOMIC DNA]</scope>
    <source>
        <strain evidence="6 7">7GSK02</strain>
    </source>
</reference>
<proteinExistence type="inferred from homology"/>
<dbReference type="SMART" id="SM01130">
    <property type="entry name" value="DHDPS"/>
    <property type="match status" value="1"/>
</dbReference>
<organism evidence="6 7">
    <name type="scientific">Trinickia terrae</name>
    <dbReference type="NCBI Taxonomy" id="2571161"/>
    <lineage>
        <taxon>Bacteria</taxon>
        <taxon>Pseudomonadati</taxon>
        <taxon>Pseudomonadota</taxon>
        <taxon>Betaproteobacteria</taxon>
        <taxon>Burkholderiales</taxon>
        <taxon>Burkholderiaceae</taxon>
        <taxon>Trinickia</taxon>
    </lineage>
</organism>
<dbReference type="CDD" id="cd00408">
    <property type="entry name" value="DHDPS-like"/>
    <property type="match status" value="1"/>
</dbReference>
<gene>
    <name evidence="6" type="ORF">FAZ69_05195</name>
</gene>
<sequence>MPIKASEACRRRAGQSSDQSSFRTGVPAVATFARPFSGVFPVAPTPFTESGELDLDGQRRVIDCMVDQGVDGICILANYSEQFVLTDVERDTLVDLCLEHTAGRVPVMVTCSHFSTAIASARAQRAASAGASLVMLMPPYHGAALRADENGMFDHFARVADAAGVPVMVQDAPLSGVTLAVPFLVRLARELPLVRYFKIEVPQAAAKLRALIAAGGDTIEGPFDGEEAITLMPDLDAGATGTMSSALLPDLIRPVFDAFRAGRRAEAREGYARILPLINYENRQCGLRAAKTVMKEGGVIKSDAVRHPLEALAPATRAELLELAREANPLALRWGH</sequence>
<dbReference type="PANTHER" id="PTHR12128:SF66">
    <property type="entry name" value="4-HYDROXY-2-OXOGLUTARATE ALDOLASE, MITOCHONDRIAL"/>
    <property type="match status" value="1"/>
</dbReference>
<dbReference type="Proteomes" id="UP000305539">
    <property type="component" value="Unassembled WGS sequence"/>
</dbReference>
<evidence type="ECO:0000313" key="6">
    <source>
        <dbReference type="EMBL" id="TKC91831.1"/>
    </source>
</evidence>
<evidence type="ECO:0000256" key="1">
    <source>
        <dbReference type="ARBA" id="ARBA00007592"/>
    </source>
</evidence>
<dbReference type="InterPro" id="IPR013785">
    <property type="entry name" value="Aldolase_TIM"/>
</dbReference>
<dbReference type="GO" id="GO:0008840">
    <property type="term" value="F:4-hydroxy-tetrahydrodipicolinate synthase activity"/>
    <property type="evidence" value="ECO:0007669"/>
    <property type="project" value="TreeGrafter"/>
</dbReference>
<evidence type="ECO:0000256" key="2">
    <source>
        <dbReference type="ARBA" id="ARBA00023239"/>
    </source>
</evidence>
<accession>A0A4U1IDV1</accession>
<dbReference type="PIRSF" id="PIRSF001365">
    <property type="entry name" value="DHDPS"/>
    <property type="match status" value="1"/>
</dbReference>
<keyword evidence="7" id="KW-1185">Reference proteome</keyword>
<feature type="region of interest" description="Disordered" evidence="5">
    <location>
        <begin position="1"/>
        <end position="22"/>
    </location>
</feature>
<dbReference type="Pfam" id="PF00701">
    <property type="entry name" value="DHDPS"/>
    <property type="match status" value="1"/>
</dbReference>
<dbReference type="AlphaFoldDB" id="A0A4U1IDV1"/>
<name>A0A4U1IDV1_9BURK</name>
<protein>
    <submittedName>
        <fullName evidence="6">Dihydrodipicolinate synthase family protein</fullName>
    </submittedName>
</protein>
<comment type="similarity">
    <text evidence="1 3">Belongs to the DapA family.</text>
</comment>
<keyword evidence="2 3" id="KW-0456">Lyase</keyword>
<dbReference type="SUPFAM" id="SSF51569">
    <property type="entry name" value="Aldolase"/>
    <property type="match status" value="1"/>
</dbReference>
<evidence type="ECO:0000313" key="7">
    <source>
        <dbReference type="Proteomes" id="UP000305539"/>
    </source>
</evidence>
<dbReference type="OrthoDB" id="8723394at2"/>
<evidence type="ECO:0000256" key="5">
    <source>
        <dbReference type="SAM" id="MobiDB-lite"/>
    </source>
</evidence>
<dbReference type="EMBL" id="SWJE01000002">
    <property type="protein sequence ID" value="TKC91831.1"/>
    <property type="molecule type" value="Genomic_DNA"/>
</dbReference>
<feature type="binding site" evidence="4">
    <location>
        <position position="243"/>
    </location>
    <ligand>
        <name>pyruvate</name>
        <dbReference type="ChEBI" id="CHEBI:15361"/>
    </ligand>
</feature>
<dbReference type="GO" id="GO:0005829">
    <property type="term" value="C:cytosol"/>
    <property type="evidence" value="ECO:0007669"/>
    <property type="project" value="TreeGrafter"/>
</dbReference>